<protein>
    <submittedName>
        <fullName evidence="2">DUF4007 family protein</fullName>
    </submittedName>
</protein>
<evidence type="ECO:0000313" key="2">
    <source>
        <dbReference type="EMBL" id="GAA0575932.1"/>
    </source>
</evidence>
<evidence type="ECO:0000313" key="3">
    <source>
        <dbReference type="Proteomes" id="UP001501588"/>
    </source>
</evidence>
<name>A0ABN1EVY0_9PROT</name>
<evidence type="ECO:0000259" key="1">
    <source>
        <dbReference type="Pfam" id="PF13182"/>
    </source>
</evidence>
<dbReference type="EMBL" id="BAAAFZ010000011">
    <property type="protein sequence ID" value="GAA0575932.1"/>
    <property type="molecule type" value="Genomic_DNA"/>
</dbReference>
<sequence>MPQSLLDAEGFRPQFAGHETFPLRHGWLKRAVDAVRADPEARPFQSEDAIAAFGVGKNMVGSIRHWSLACGVLQEAVEAPDKSGRYRLTGFGEAVYSPRGDVYSEHPATIWLFHWHVAAFPGRATAWYWLFSEFHEPDFDRDRLRAALARSLGEAGLGERVAAKTLQRDVECLLRCYAPRVPPGGAREEHVECPFADLGLLAATGGRDGYAFRRGPKRTLPDEAVLHAAMGFWNRVRPDARTVPLEALAHEPGGPGRVFQLDEASLAGSLSRLPALTGGAVRFSEAGGLRQLACAEPSAVDTLAPLRALYRRELHGAGGRAAA</sequence>
<organism evidence="2 3">
    <name type="scientific">Craurococcus roseus</name>
    <dbReference type="NCBI Taxonomy" id="77585"/>
    <lineage>
        <taxon>Bacteria</taxon>
        <taxon>Pseudomonadati</taxon>
        <taxon>Pseudomonadota</taxon>
        <taxon>Alphaproteobacteria</taxon>
        <taxon>Acetobacterales</taxon>
        <taxon>Acetobacteraceae</taxon>
        <taxon>Craurococcus</taxon>
    </lineage>
</organism>
<feature type="domain" description="DUF4007" evidence="1">
    <location>
        <begin position="15"/>
        <end position="303"/>
    </location>
</feature>
<gene>
    <name evidence="2" type="ORF">GCM10009416_13310</name>
</gene>
<proteinExistence type="predicted"/>
<dbReference type="Proteomes" id="UP001501588">
    <property type="component" value="Unassembled WGS sequence"/>
</dbReference>
<reference evidence="2 3" key="1">
    <citation type="journal article" date="2019" name="Int. J. Syst. Evol. Microbiol.">
        <title>The Global Catalogue of Microorganisms (GCM) 10K type strain sequencing project: providing services to taxonomists for standard genome sequencing and annotation.</title>
        <authorList>
            <consortium name="The Broad Institute Genomics Platform"/>
            <consortium name="The Broad Institute Genome Sequencing Center for Infectious Disease"/>
            <person name="Wu L."/>
            <person name="Ma J."/>
        </authorList>
    </citation>
    <scope>NUCLEOTIDE SEQUENCE [LARGE SCALE GENOMIC DNA]</scope>
    <source>
        <strain evidence="2 3">JCM 9933</strain>
    </source>
</reference>
<accession>A0ABN1EVY0</accession>
<keyword evidence="3" id="KW-1185">Reference proteome</keyword>
<comment type="caution">
    <text evidence="2">The sequence shown here is derived from an EMBL/GenBank/DDBJ whole genome shotgun (WGS) entry which is preliminary data.</text>
</comment>
<dbReference type="Pfam" id="PF13182">
    <property type="entry name" value="DUF4007"/>
    <property type="match status" value="1"/>
</dbReference>
<dbReference type="RefSeq" id="WP_343894408.1">
    <property type="nucleotide sequence ID" value="NZ_BAAAFZ010000011.1"/>
</dbReference>
<dbReference type="InterPro" id="IPR025248">
    <property type="entry name" value="DUF4007"/>
</dbReference>